<dbReference type="EMBL" id="QXGD01001956">
    <property type="protein sequence ID" value="KAE9196020.1"/>
    <property type="molecule type" value="Genomic_DNA"/>
</dbReference>
<dbReference type="EMBL" id="QXGA01004226">
    <property type="protein sequence ID" value="KAE9075184.1"/>
    <property type="molecule type" value="Genomic_DNA"/>
</dbReference>
<feature type="signal peptide" evidence="1">
    <location>
        <begin position="1"/>
        <end position="19"/>
    </location>
</feature>
<dbReference type="Proteomes" id="UP000433483">
    <property type="component" value="Unassembled WGS sequence"/>
</dbReference>
<sequence>MVDCVLVGPRLLIWPLVCTANFASLMAGEASEKTCQLLVKSATPDTRPPLQTFAAL</sequence>
<dbReference type="Proteomes" id="UP000441208">
    <property type="component" value="Unassembled WGS sequence"/>
</dbReference>
<dbReference type="Proteomes" id="UP000440367">
    <property type="component" value="Unassembled WGS sequence"/>
</dbReference>
<evidence type="ECO:0000313" key="6">
    <source>
        <dbReference type="EMBL" id="KAE9102279.1"/>
    </source>
</evidence>
<evidence type="ECO:0000313" key="9">
    <source>
        <dbReference type="EMBL" id="KAE9199860.1"/>
    </source>
</evidence>
<dbReference type="EMBL" id="QXGC01002307">
    <property type="protein sequence ID" value="KAE9187855.1"/>
    <property type="molecule type" value="Genomic_DNA"/>
</dbReference>
<evidence type="ECO:0000313" key="3">
    <source>
        <dbReference type="EMBL" id="KAE8985150.1"/>
    </source>
</evidence>
<dbReference type="Proteomes" id="UP000488956">
    <property type="component" value="Unassembled WGS sequence"/>
</dbReference>
<dbReference type="EMBL" id="QXFW01001841">
    <property type="protein sequence ID" value="KAE8985150.1"/>
    <property type="molecule type" value="Genomic_DNA"/>
</dbReference>
<dbReference type="EMBL" id="QXFZ01001952">
    <property type="protein sequence ID" value="KAE9082729.1"/>
    <property type="molecule type" value="Genomic_DNA"/>
</dbReference>
<evidence type="ECO:0000256" key="1">
    <source>
        <dbReference type="SAM" id="SignalP"/>
    </source>
</evidence>
<dbReference type="Proteomes" id="UP000476176">
    <property type="component" value="Unassembled WGS sequence"/>
</dbReference>
<comment type="caution">
    <text evidence="4">The sequence shown here is derived from an EMBL/GenBank/DDBJ whole genome shotgun (WGS) entry which is preliminary data.</text>
</comment>
<evidence type="ECO:0000313" key="5">
    <source>
        <dbReference type="EMBL" id="KAE9082729.1"/>
    </source>
</evidence>
<dbReference type="Proteomes" id="UP000437068">
    <property type="component" value="Unassembled WGS sequence"/>
</dbReference>
<dbReference type="Proteomes" id="UP000460718">
    <property type="component" value="Unassembled WGS sequence"/>
</dbReference>
<dbReference type="EMBL" id="QXGB01000973">
    <property type="protein sequence ID" value="KAE9199860.1"/>
    <property type="molecule type" value="Genomic_DNA"/>
</dbReference>
<dbReference type="EMBL" id="QXGF01002333">
    <property type="protein sequence ID" value="KAE8925139.1"/>
    <property type="molecule type" value="Genomic_DNA"/>
</dbReference>
<evidence type="ECO:0000313" key="8">
    <source>
        <dbReference type="EMBL" id="KAE9196020.1"/>
    </source>
</evidence>
<evidence type="ECO:0000313" key="15">
    <source>
        <dbReference type="Proteomes" id="UP000440732"/>
    </source>
</evidence>
<gene>
    <name evidence="10" type="ORF">PF001_g14269</name>
    <name evidence="8" type="ORF">PF002_g23161</name>
    <name evidence="7" type="ORF">PF004_g22675</name>
    <name evidence="9" type="ORF">PF005_g15571</name>
    <name evidence="4" type="ORF">PF006_g28381</name>
    <name evidence="5" type="ORF">PF007_g22192</name>
    <name evidence="2" type="ORF">PF009_g24644</name>
    <name evidence="6" type="ORF">PF010_g14160</name>
    <name evidence="3" type="ORF">PF011_g20499</name>
</gene>
<dbReference type="OrthoDB" id="10272688at2759"/>
<dbReference type="EMBL" id="QXGE01000879">
    <property type="protein sequence ID" value="KAE9301837.1"/>
    <property type="molecule type" value="Genomic_DNA"/>
</dbReference>
<evidence type="ECO:0000313" key="17">
    <source>
        <dbReference type="Proteomes" id="UP000460718"/>
    </source>
</evidence>
<evidence type="ECO:0000313" key="7">
    <source>
        <dbReference type="EMBL" id="KAE9187855.1"/>
    </source>
</evidence>
<reference evidence="11 12" key="1">
    <citation type="submission" date="2018-08" db="EMBL/GenBank/DDBJ databases">
        <title>Genomic investigation of the strawberry pathogen Phytophthora fragariae indicates pathogenicity is determined by transcriptional variation in three key races.</title>
        <authorList>
            <person name="Adams T.M."/>
            <person name="Armitage A.D."/>
            <person name="Sobczyk M.K."/>
            <person name="Bates H.J."/>
            <person name="Dunwell J.M."/>
            <person name="Nellist C.F."/>
            <person name="Harrison R.J."/>
        </authorList>
    </citation>
    <scope>NUCLEOTIDE SEQUENCE [LARGE SCALE GENOMIC DNA]</scope>
    <source>
        <strain evidence="10 13">A4</strain>
        <strain evidence="8 14">BC-1</strain>
        <strain evidence="7 18">BC-23</strain>
        <strain evidence="9 12">NOV-27</strain>
        <strain evidence="4 15">NOV-5</strain>
        <strain evidence="5 16">NOV-71</strain>
        <strain evidence="2 11">NOV-9</strain>
        <strain evidence="6 19">ONT-3</strain>
        <strain evidence="3 17">SCRP245</strain>
    </source>
</reference>
<accession>A0A6A3QF92</accession>
<evidence type="ECO:0000313" key="10">
    <source>
        <dbReference type="EMBL" id="KAE9301837.1"/>
    </source>
</evidence>
<dbReference type="Proteomes" id="UP000429523">
    <property type="component" value="Unassembled WGS sequence"/>
</dbReference>
<organism evidence="4 15">
    <name type="scientific">Phytophthora fragariae</name>
    <dbReference type="NCBI Taxonomy" id="53985"/>
    <lineage>
        <taxon>Eukaryota</taxon>
        <taxon>Sar</taxon>
        <taxon>Stramenopiles</taxon>
        <taxon>Oomycota</taxon>
        <taxon>Peronosporomycetes</taxon>
        <taxon>Peronosporales</taxon>
        <taxon>Peronosporaceae</taxon>
        <taxon>Phytophthora</taxon>
    </lineage>
</organism>
<evidence type="ECO:0000313" key="19">
    <source>
        <dbReference type="Proteomes" id="UP000488956"/>
    </source>
</evidence>
<keyword evidence="1" id="KW-0732">Signal</keyword>
<dbReference type="EMBL" id="QXFX01000863">
    <property type="protein sequence ID" value="KAE9102279.1"/>
    <property type="molecule type" value="Genomic_DNA"/>
</dbReference>
<evidence type="ECO:0000313" key="2">
    <source>
        <dbReference type="EMBL" id="KAE8925139.1"/>
    </source>
</evidence>
<proteinExistence type="predicted"/>
<dbReference type="Proteomes" id="UP000440732">
    <property type="component" value="Unassembled WGS sequence"/>
</dbReference>
<evidence type="ECO:0000313" key="4">
    <source>
        <dbReference type="EMBL" id="KAE9075184.1"/>
    </source>
</evidence>
<feature type="chain" id="PRO_5036165696" evidence="1">
    <location>
        <begin position="20"/>
        <end position="56"/>
    </location>
</feature>
<evidence type="ECO:0000313" key="16">
    <source>
        <dbReference type="Proteomes" id="UP000441208"/>
    </source>
</evidence>
<protein>
    <submittedName>
        <fullName evidence="4">Uncharacterized protein</fullName>
    </submittedName>
</protein>
<keyword evidence="12" id="KW-1185">Reference proteome</keyword>
<dbReference type="AlphaFoldDB" id="A0A6A3QF92"/>
<evidence type="ECO:0000313" key="13">
    <source>
        <dbReference type="Proteomes" id="UP000437068"/>
    </source>
</evidence>
<evidence type="ECO:0000313" key="18">
    <source>
        <dbReference type="Proteomes" id="UP000476176"/>
    </source>
</evidence>
<name>A0A6A3QF92_9STRA</name>
<evidence type="ECO:0000313" key="12">
    <source>
        <dbReference type="Proteomes" id="UP000433483"/>
    </source>
</evidence>
<evidence type="ECO:0000313" key="14">
    <source>
        <dbReference type="Proteomes" id="UP000440367"/>
    </source>
</evidence>
<evidence type="ECO:0000313" key="11">
    <source>
        <dbReference type="Proteomes" id="UP000429523"/>
    </source>
</evidence>